<sequence>MAMLQSKKEKFNAQKDHAISALNTEVLKYLIKEVLARFNVTIIQRKHLVPSIPWCSDEVFF</sequence>
<name>A0A2I1HQ57_9GLOM</name>
<reference evidence="1 2" key="1">
    <citation type="submission" date="2015-10" db="EMBL/GenBank/DDBJ databases">
        <title>Genome analyses suggest a sexual origin of heterokaryosis in a supposedly ancient asexual fungus.</title>
        <authorList>
            <person name="Ropars J."/>
            <person name="Sedzielewska K."/>
            <person name="Noel J."/>
            <person name="Charron P."/>
            <person name="Farinelli L."/>
            <person name="Marton T."/>
            <person name="Kruger M."/>
            <person name="Pelin A."/>
            <person name="Brachmann A."/>
            <person name="Corradi N."/>
        </authorList>
    </citation>
    <scope>NUCLEOTIDE SEQUENCE [LARGE SCALE GENOMIC DNA]</scope>
    <source>
        <strain evidence="1 2">A4</strain>
    </source>
</reference>
<gene>
    <name evidence="1" type="ORF">RhiirA4_485428</name>
</gene>
<proteinExistence type="predicted"/>
<keyword evidence="2" id="KW-1185">Reference proteome</keyword>
<dbReference type="AlphaFoldDB" id="A0A2I1HQ57"/>
<comment type="caution">
    <text evidence="1">The sequence shown here is derived from an EMBL/GenBank/DDBJ whole genome shotgun (WGS) entry which is preliminary data.</text>
</comment>
<evidence type="ECO:0000313" key="2">
    <source>
        <dbReference type="Proteomes" id="UP000234323"/>
    </source>
</evidence>
<dbReference type="EMBL" id="LLXI01004845">
    <property type="protein sequence ID" value="PKY61010.1"/>
    <property type="molecule type" value="Genomic_DNA"/>
</dbReference>
<organism evidence="1 2">
    <name type="scientific">Rhizophagus irregularis</name>
    <dbReference type="NCBI Taxonomy" id="588596"/>
    <lineage>
        <taxon>Eukaryota</taxon>
        <taxon>Fungi</taxon>
        <taxon>Fungi incertae sedis</taxon>
        <taxon>Mucoromycota</taxon>
        <taxon>Glomeromycotina</taxon>
        <taxon>Glomeromycetes</taxon>
        <taxon>Glomerales</taxon>
        <taxon>Glomeraceae</taxon>
        <taxon>Rhizophagus</taxon>
    </lineage>
</organism>
<accession>A0A2I1HQ57</accession>
<evidence type="ECO:0000313" key="1">
    <source>
        <dbReference type="EMBL" id="PKY61010.1"/>
    </source>
</evidence>
<protein>
    <submittedName>
        <fullName evidence="1">Uncharacterized protein</fullName>
    </submittedName>
</protein>
<dbReference type="Proteomes" id="UP000234323">
    <property type="component" value="Unassembled WGS sequence"/>
</dbReference>